<dbReference type="InterPro" id="IPR003725">
    <property type="entry name" value="ModE-bd_N"/>
</dbReference>
<evidence type="ECO:0000256" key="1">
    <source>
        <dbReference type="ARBA" id="ARBA00008110"/>
    </source>
</evidence>
<dbReference type="NCBIfam" id="TIGR00638">
    <property type="entry name" value="Mop"/>
    <property type="match status" value="2"/>
</dbReference>
<dbReference type="PROSITE" id="PS51866">
    <property type="entry name" value="MOP"/>
    <property type="match status" value="2"/>
</dbReference>
<dbReference type="NCBIfam" id="TIGR00637">
    <property type="entry name" value="ModE_repress"/>
    <property type="match status" value="1"/>
</dbReference>
<dbReference type="InterPro" id="IPR000847">
    <property type="entry name" value="LysR_HTH_N"/>
</dbReference>
<evidence type="ECO:0000256" key="2">
    <source>
        <dbReference type="ARBA" id="ARBA00022448"/>
    </source>
</evidence>
<dbReference type="Proteomes" id="UP000199412">
    <property type="component" value="Unassembled WGS sequence"/>
</dbReference>
<dbReference type="GO" id="GO:0030151">
    <property type="term" value="F:molybdenum ion binding"/>
    <property type="evidence" value="ECO:0007669"/>
    <property type="project" value="UniProtKB-UniRule"/>
</dbReference>
<dbReference type="InterPro" id="IPR008995">
    <property type="entry name" value="Mo/tungstate-bd_C_term_dom"/>
</dbReference>
<keyword evidence="4" id="KW-0677">Repeat</keyword>
<dbReference type="PANTHER" id="PTHR30432">
    <property type="entry name" value="TRANSCRIPTIONAL REGULATOR MODE"/>
    <property type="match status" value="1"/>
</dbReference>
<dbReference type="EMBL" id="FNAP01000011">
    <property type="protein sequence ID" value="SDE73886.1"/>
    <property type="molecule type" value="Genomic_DNA"/>
</dbReference>
<reference evidence="8 9" key="1">
    <citation type="submission" date="2016-10" db="EMBL/GenBank/DDBJ databases">
        <authorList>
            <person name="de Groot N.N."/>
        </authorList>
    </citation>
    <scope>NUCLEOTIDE SEQUENCE [LARGE SCALE GENOMIC DNA]</scope>
    <source>
        <strain evidence="8 9">ATCC 700224</strain>
    </source>
</reference>
<evidence type="ECO:0000313" key="9">
    <source>
        <dbReference type="Proteomes" id="UP000199412"/>
    </source>
</evidence>
<dbReference type="SUPFAM" id="SSF46785">
    <property type="entry name" value="Winged helix' DNA-binding domain"/>
    <property type="match status" value="1"/>
</dbReference>
<organism evidence="8 9">
    <name type="scientific">Rhodospira trueperi</name>
    <dbReference type="NCBI Taxonomy" id="69960"/>
    <lineage>
        <taxon>Bacteria</taxon>
        <taxon>Pseudomonadati</taxon>
        <taxon>Pseudomonadota</taxon>
        <taxon>Alphaproteobacteria</taxon>
        <taxon>Rhodospirillales</taxon>
        <taxon>Rhodospirillaceae</taxon>
        <taxon>Rhodospira</taxon>
    </lineage>
</organism>
<dbReference type="STRING" id="69960.SAMN05421720_11119"/>
<dbReference type="PANTHER" id="PTHR30432:SF1">
    <property type="entry name" value="DNA-BINDING TRANSCRIPTIONAL DUAL REGULATOR MODE"/>
    <property type="match status" value="1"/>
</dbReference>
<evidence type="ECO:0000313" key="8">
    <source>
        <dbReference type="EMBL" id="SDE73886.1"/>
    </source>
</evidence>
<dbReference type="GO" id="GO:0003700">
    <property type="term" value="F:DNA-binding transcription factor activity"/>
    <property type="evidence" value="ECO:0007669"/>
    <property type="project" value="InterPro"/>
</dbReference>
<sequence>MPDAALHALLSLQKGSAGQIGAARIRLLEAVRDHGSISAAARAVGLSYKAAWDGIAALNNLFEKPVVEAQSGGRHGGQARLTATGAAIIGAFQRIQGELDRVAARLDQELGGDQQPPLADILKGLTMRTSARNALTGVVETIHAGAVNDEVVLRLGEGQTLTAVITRHSVEDLGLVPGMPVTALIKSTFVILTPEGEPTRTSARNRLCGTVIRHEDGPVSSEVVLDIGGGKTLTAVVTRDSADDLGLAEGARVCALIKASHIILAVT</sequence>
<dbReference type="InterPro" id="IPR016462">
    <property type="entry name" value="ModE"/>
</dbReference>
<dbReference type="RefSeq" id="WP_092787296.1">
    <property type="nucleotide sequence ID" value="NZ_FNAP01000011.1"/>
</dbReference>
<keyword evidence="2 5" id="KW-0813">Transport</keyword>
<feature type="domain" description="Mop" evidence="7">
    <location>
        <begin position="200"/>
        <end position="266"/>
    </location>
</feature>
<dbReference type="PIRSF" id="PIRSF005763">
    <property type="entry name" value="Txn_reg_ModE"/>
    <property type="match status" value="1"/>
</dbReference>
<dbReference type="Gene3D" id="1.10.10.10">
    <property type="entry name" value="Winged helix-like DNA-binding domain superfamily/Winged helix DNA-binding domain"/>
    <property type="match status" value="1"/>
</dbReference>
<evidence type="ECO:0000256" key="6">
    <source>
        <dbReference type="PIRSR" id="PIRSR005763-1"/>
    </source>
</evidence>
<dbReference type="Pfam" id="PF00126">
    <property type="entry name" value="HTH_1"/>
    <property type="match status" value="1"/>
</dbReference>
<dbReference type="AlphaFoldDB" id="A0A1G7FDH4"/>
<feature type="domain" description="Mop" evidence="7">
    <location>
        <begin position="128"/>
        <end position="194"/>
    </location>
</feature>
<dbReference type="InterPro" id="IPR051815">
    <property type="entry name" value="Molybdate_resp_trans_reg"/>
</dbReference>
<dbReference type="InterPro" id="IPR036390">
    <property type="entry name" value="WH_DNA-bd_sf"/>
</dbReference>
<gene>
    <name evidence="8" type="ORF">SAMN05421720_11119</name>
</gene>
<dbReference type="SUPFAM" id="SSF50331">
    <property type="entry name" value="MOP-like"/>
    <property type="match status" value="2"/>
</dbReference>
<protein>
    <submittedName>
        <fullName evidence="8">Molybdate transport system regulatory protein</fullName>
    </submittedName>
</protein>
<keyword evidence="9" id="KW-1185">Reference proteome</keyword>
<name>A0A1G7FDH4_9PROT</name>
<comment type="similarity">
    <text evidence="1 5">Belongs to the ModE family.</text>
</comment>
<evidence type="ECO:0000256" key="3">
    <source>
        <dbReference type="ARBA" id="ARBA00022505"/>
    </source>
</evidence>
<dbReference type="Pfam" id="PF03459">
    <property type="entry name" value="TOBE"/>
    <property type="match status" value="2"/>
</dbReference>
<evidence type="ECO:0000259" key="7">
    <source>
        <dbReference type="PROSITE" id="PS51866"/>
    </source>
</evidence>
<dbReference type="GO" id="GO:0015689">
    <property type="term" value="P:molybdate ion transport"/>
    <property type="evidence" value="ECO:0007669"/>
    <property type="project" value="UniProtKB-UniRule"/>
</dbReference>
<dbReference type="InterPro" id="IPR005116">
    <property type="entry name" value="Transp-assoc_OB_typ1"/>
</dbReference>
<evidence type="ECO:0000256" key="4">
    <source>
        <dbReference type="ARBA" id="ARBA00022737"/>
    </source>
</evidence>
<evidence type="ECO:0000256" key="5">
    <source>
        <dbReference type="PIRNR" id="PIRNR005763"/>
    </source>
</evidence>
<accession>A0A1G7FDH4</accession>
<keyword evidence="3 5" id="KW-0500">Molybdenum</keyword>
<proteinExistence type="inferred from homology"/>
<dbReference type="InterPro" id="IPR036388">
    <property type="entry name" value="WH-like_DNA-bd_sf"/>
</dbReference>
<dbReference type="InterPro" id="IPR004606">
    <property type="entry name" value="Mop_domain"/>
</dbReference>
<dbReference type="OrthoDB" id="9800709at2"/>
<dbReference type="Gene3D" id="2.40.50.100">
    <property type="match status" value="2"/>
</dbReference>
<feature type="region of interest" description="Required for dimer formation and molybdate binding" evidence="6">
    <location>
        <begin position="129"/>
        <end position="137"/>
    </location>
</feature>